<evidence type="ECO:0008006" key="3">
    <source>
        <dbReference type="Google" id="ProtNLM"/>
    </source>
</evidence>
<dbReference type="Pfam" id="PF07586">
    <property type="entry name" value="HXXSHH"/>
    <property type="match status" value="1"/>
</dbReference>
<dbReference type="InterPro" id="IPR006311">
    <property type="entry name" value="TAT_signal"/>
</dbReference>
<evidence type="ECO:0000313" key="2">
    <source>
        <dbReference type="EMBL" id="SVA04406.1"/>
    </source>
</evidence>
<sequence>MKLITGMHLPRRTFLRGVGAAVALPLLDSMIPAGRLGAQTSKALDKPRLIAIENSHGAAGSNAWGASENLWAPAAVGRDFDLAPSALLPLEPYRDKLAIVSNTDVRMAEAFAPKEIGADHFRSSAVFLTQAHPRQTEGSAVFVGTSMDQLFAQRFGQETPIPSMQLCIENVDQAGGCGYGYACVYTDTISWASPDEPLPMIRDPRAAFDQLFGAGGTAEERARRRRSHTSILDWVTGEVSRLMATLPSEDQARVDRYLENIRELERRLQGIEAQNSSGAARELPGAPAGVPDSYTEHMHLMFDLQTLAFESDVTRVFSLKMSRDVSGRVFPETGVPTGYHSQSHATGETGVRDFYEINKYHVGLLPYLLDRLSDSMEGDASLLDKTMILYGSPMGDGNLHNHRRVPFIVLGGGNGQLNGGLHVKAPDGTPMANVMLALLHQLGLDDLDSFGDSTGAFSITSPKVLP</sequence>
<gene>
    <name evidence="2" type="ORF">METZ01_LOCUS57260</name>
</gene>
<accession>A0A381SK93</accession>
<protein>
    <recommendedName>
        <fullName evidence="3">DUF1552 domain-containing protein</fullName>
    </recommendedName>
</protein>
<dbReference type="AlphaFoldDB" id="A0A381SK93"/>
<feature type="coiled-coil region" evidence="1">
    <location>
        <begin position="254"/>
        <end position="281"/>
    </location>
</feature>
<reference evidence="2" key="1">
    <citation type="submission" date="2018-05" db="EMBL/GenBank/DDBJ databases">
        <authorList>
            <person name="Lanie J.A."/>
            <person name="Ng W.-L."/>
            <person name="Kazmierczak K.M."/>
            <person name="Andrzejewski T.M."/>
            <person name="Davidsen T.M."/>
            <person name="Wayne K.J."/>
            <person name="Tettelin H."/>
            <person name="Glass J.I."/>
            <person name="Rusch D."/>
            <person name="Podicherti R."/>
            <person name="Tsui H.-C.T."/>
            <person name="Winkler M.E."/>
        </authorList>
    </citation>
    <scope>NUCLEOTIDE SEQUENCE</scope>
</reference>
<dbReference type="PROSITE" id="PS51318">
    <property type="entry name" value="TAT"/>
    <property type="match status" value="1"/>
</dbReference>
<evidence type="ECO:0000256" key="1">
    <source>
        <dbReference type="SAM" id="Coils"/>
    </source>
</evidence>
<keyword evidence="1" id="KW-0175">Coiled coil</keyword>
<dbReference type="InterPro" id="IPR011447">
    <property type="entry name" value="DUF1552"/>
</dbReference>
<dbReference type="EMBL" id="UINC01003222">
    <property type="protein sequence ID" value="SVA04406.1"/>
    <property type="molecule type" value="Genomic_DNA"/>
</dbReference>
<proteinExistence type="predicted"/>
<name>A0A381SK93_9ZZZZ</name>
<organism evidence="2">
    <name type="scientific">marine metagenome</name>
    <dbReference type="NCBI Taxonomy" id="408172"/>
    <lineage>
        <taxon>unclassified sequences</taxon>
        <taxon>metagenomes</taxon>
        <taxon>ecological metagenomes</taxon>
    </lineage>
</organism>